<dbReference type="OrthoDB" id="431557at2759"/>
<name>A0A0B2UKX4_9MICR</name>
<dbReference type="VEuPathDB" id="MicrosporidiaDB:M896_050470"/>
<dbReference type="GO" id="GO:0019773">
    <property type="term" value="C:proteasome core complex, alpha-subunit complex"/>
    <property type="evidence" value="ECO:0007669"/>
    <property type="project" value="InterPro"/>
</dbReference>
<dbReference type="PANTHER" id="PTHR11599">
    <property type="entry name" value="PROTEASOME SUBUNIT ALPHA/BETA"/>
    <property type="match status" value="1"/>
</dbReference>
<dbReference type="Proteomes" id="UP000031056">
    <property type="component" value="Unassembled WGS sequence"/>
</dbReference>
<evidence type="ECO:0000256" key="1">
    <source>
        <dbReference type="ARBA" id="ARBA00022942"/>
    </source>
</evidence>
<dbReference type="SUPFAM" id="SSF56235">
    <property type="entry name" value="N-terminal nucleophile aminohydrolases (Ntn hydrolases)"/>
    <property type="match status" value="1"/>
</dbReference>
<dbReference type="Pfam" id="PF00227">
    <property type="entry name" value="Proteasome"/>
    <property type="match status" value="1"/>
</dbReference>
<comment type="caution">
    <text evidence="3">The sequence shown here is derived from an EMBL/GenBank/DDBJ whole genome shotgun (WGS) entry which is preliminary data.</text>
</comment>
<dbReference type="InterPro" id="IPR029055">
    <property type="entry name" value="Ntn_hydrolases_N"/>
</dbReference>
<evidence type="ECO:0000259" key="2">
    <source>
        <dbReference type="SMART" id="SM00948"/>
    </source>
</evidence>
<dbReference type="InterPro" id="IPR001353">
    <property type="entry name" value="Proteasome_sua/b"/>
</dbReference>
<dbReference type="SMART" id="SM00948">
    <property type="entry name" value="Proteasome_A_N"/>
    <property type="match status" value="1"/>
</dbReference>
<proteinExistence type="predicted"/>
<dbReference type="Gene3D" id="3.60.20.10">
    <property type="entry name" value="Glutamine Phosphoribosylpyrophosphate, subunit 1, domain 1"/>
    <property type="match status" value="1"/>
</dbReference>
<dbReference type="AlphaFoldDB" id="A0A0B2UKX4"/>
<accession>A0A0B2UKX4</accession>
<dbReference type="InterPro" id="IPR000426">
    <property type="entry name" value="Proteasome_asu_N"/>
</dbReference>
<keyword evidence="1 3" id="KW-0647">Proteasome</keyword>
<dbReference type="HOGENOM" id="CLU_035750_4_0_1"/>
<dbReference type="InterPro" id="IPR050115">
    <property type="entry name" value="Proteasome_alpha"/>
</dbReference>
<dbReference type="InParanoid" id="A0A0B2UKX4"/>
<gene>
    <name evidence="3" type="ORF">M896_050470</name>
</gene>
<dbReference type="GeneID" id="26261700"/>
<keyword evidence="4" id="KW-1185">Reference proteome</keyword>
<dbReference type="RefSeq" id="XP_014563682.1">
    <property type="nucleotide sequence ID" value="XM_014708196.1"/>
</dbReference>
<dbReference type="FunCoup" id="A0A0B2UKX4">
    <property type="interactions" value="243"/>
</dbReference>
<feature type="domain" description="Proteasome alpha-type subunits" evidence="2">
    <location>
        <begin position="4"/>
        <end position="26"/>
    </location>
</feature>
<evidence type="ECO:0000313" key="4">
    <source>
        <dbReference type="Proteomes" id="UP000031056"/>
    </source>
</evidence>
<reference evidence="3 4" key="1">
    <citation type="journal article" date="2014" name="MBio">
        <title>The Ordospora colligata genome; evolution of extreme reduction in microsporidia and host-to-parasite horizontal gene transfer.</title>
        <authorList>
            <person name="Pombert J.-F."/>
            <person name="Haag K.L."/>
            <person name="Beidas S."/>
            <person name="Ebert D."/>
            <person name="Keeling P.J."/>
        </authorList>
    </citation>
    <scope>NUCLEOTIDE SEQUENCE [LARGE SCALE GENOMIC DNA]</scope>
    <source>
        <strain evidence="3 4">OC4</strain>
    </source>
</reference>
<dbReference type="STRING" id="1354746.A0A0B2UKX4"/>
<dbReference type="EMBL" id="JOKQ01000005">
    <property type="protein sequence ID" value="KHN69640.1"/>
    <property type="molecule type" value="Genomic_DNA"/>
</dbReference>
<dbReference type="GO" id="GO:0006511">
    <property type="term" value="P:ubiquitin-dependent protein catabolic process"/>
    <property type="evidence" value="ECO:0007669"/>
    <property type="project" value="InterPro"/>
</dbReference>
<protein>
    <submittedName>
        <fullName evidence="3">Subunit alpha of 20S proteasome</fullName>
    </submittedName>
</protein>
<organism evidence="3 4">
    <name type="scientific">Ordospora colligata OC4</name>
    <dbReference type="NCBI Taxonomy" id="1354746"/>
    <lineage>
        <taxon>Eukaryota</taxon>
        <taxon>Fungi</taxon>
        <taxon>Fungi incertae sedis</taxon>
        <taxon>Microsporidia</taxon>
        <taxon>Ordosporidae</taxon>
        <taxon>Ordospora</taxon>
    </lineage>
</organism>
<sequence>MTTQEEISNVFNSEGKLLQIEYGLEAVNHSLPVITVRSRDMIVCAAKRIMQDKLEDECLSSFARVSERCFVAITGLPGDVEYIVQRIKMIANKETFSLGFEVTPDILCRQFADKMQKLIQSSAERPAAFSASIFGFDAGKAMVYQTDMSGICYPCYATAVGEKHGKMSKYIEKSYVEGADSRELVELAVAALLESLGNDSVCSEMEVAYLNAGEPLKYLSAEEIDRVLQEIAEK</sequence>
<evidence type="ECO:0000313" key="3">
    <source>
        <dbReference type="EMBL" id="KHN69640.1"/>
    </source>
</evidence>